<proteinExistence type="predicted"/>
<feature type="region of interest" description="Disordered" evidence="4">
    <location>
        <begin position="142"/>
        <end position="329"/>
    </location>
</feature>
<dbReference type="Proteomes" id="UP000298030">
    <property type="component" value="Unassembled WGS sequence"/>
</dbReference>
<protein>
    <submittedName>
        <fullName evidence="5">Utp14-domain-containing protein</fullName>
    </submittedName>
</protein>
<accession>A0A4Y7TE70</accession>
<evidence type="ECO:0000256" key="4">
    <source>
        <dbReference type="SAM" id="MobiDB-lite"/>
    </source>
</evidence>
<feature type="compositionally biased region" description="Polar residues" evidence="4">
    <location>
        <begin position="819"/>
        <end position="832"/>
    </location>
</feature>
<feature type="compositionally biased region" description="Basic and acidic residues" evidence="4">
    <location>
        <begin position="301"/>
        <end position="311"/>
    </location>
</feature>
<feature type="compositionally biased region" description="Basic and acidic residues" evidence="4">
    <location>
        <begin position="565"/>
        <end position="586"/>
    </location>
</feature>
<feature type="compositionally biased region" description="Acidic residues" evidence="4">
    <location>
        <begin position="98"/>
        <end position="124"/>
    </location>
</feature>
<feature type="region of interest" description="Disordered" evidence="4">
    <location>
        <begin position="367"/>
        <end position="403"/>
    </location>
</feature>
<gene>
    <name evidence="5" type="ORF">FA13DRAFT_1628113</name>
</gene>
<feature type="compositionally biased region" description="Acidic residues" evidence="4">
    <location>
        <begin position="158"/>
        <end position="167"/>
    </location>
</feature>
<feature type="compositionally biased region" description="Acidic residues" evidence="4">
    <location>
        <begin position="176"/>
        <end position="193"/>
    </location>
</feature>
<feature type="compositionally biased region" description="Acidic residues" evidence="4">
    <location>
        <begin position="523"/>
        <end position="534"/>
    </location>
</feature>
<feature type="compositionally biased region" description="Acidic residues" evidence="4">
    <location>
        <begin position="272"/>
        <end position="283"/>
    </location>
</feature>
<feature type="compositionally biased region" description="Acidic residues" evidence="4">
    <location>
        <begin position="853"/>
        <end position="863"/>
    </location>
</feature>
<dbReference type="PANTHER" id="PTHR14150">
    <property type="entry name" value="U3 SMALL NUCLEOLAR RNA-ASSOCIATED PROTEIN 14"/>
    <property type="match status" value="1"/>
</dbReference>
<evidence type="ECO:0000313" key="6">
    <source>
        <dbReference type="Proteomes" id="UP000298030"/>
    </source>
</evidence>
<feature type="compositionally biased region" description="Basic residues" evidence="4">
    <location>
        <begin position="505"/>
        <end position="514"/>
    </location>
</feature>
<evidence type="ECO:0000256" key="3">
    <source>
        <dbReference type="ARBA" id="ARBA00023242"/>
    </source>
</evidence>
<dbReference type="Pfam" id="PF04615">
    <property type="entry name" value="Utp14"/>
    <property type="match status" value="1"/>
</dbReference>
<feature type="compositionally biased region" description="Basic and acidic residues" evidence="4">
    <location>
        <begin position="645"/>
        <end position="672"/>
    </location>
</feature>
<dbReference type="OrthoDB" id="277439at2759"/>
<name>A0A4Y7TE70_COPMI</name>
<comment type="caution">
    <text evidence="5">The sequence shown here is derived from an EMBL/GenBank/DDBJ whole genome shotgun (WGS) entry which is preliminary data.</text>
</comment>
<feature type="compositionally biased region" description="Polar residues" evidence="4">
    <location>
        <begin position="287"/>
        <end position="297"/>
    </location>
</feature>
<reference evidence="5 6" key="1">
    <citation type="journal article" date="2019" name="Nat. Ecol. Evol.">
        <title>Megaphylogeny resolves global patterns of mushroom evolution.</title>
        <authorList>
            <person name="Varga T."/>
            <person name="Krizsan K."/>
            <person name="Foldi C."/>
            <person name="Dima B."/>
            <person name="Sanchez-Garcia M."/>
            <person name="Sanchez-Ramirez S."/>
            <person name="Szollosi G.J."/>
            <person name="Szarkandi J.G."/>
            <person name="Papp V."/>
            <person name="Albert L."/>
            <person name="Andreopoulos W."/>
            <person name="Angelini C."/>
            <person name="Antonin V."/>
            <person name="Barry K.W."/>
            <person name="Bougher N.L."/>
            <person name="Buchanan P."/>
            <person name="Buyck B."/>
            <person name="Bense V."/>
            <person name="Catcheside P."/>
            <person name="Chovatia M."/>
            <person name="Cooper J."/>
            <person name="Damon W."/>
            <person name="Desjardin D."/>
            <person name="Finy P."/>
            <person name="Geml J."/>
            <person name="Haridas S."/>
            <person name="Hughes K."/>
            <person name="Justo A."/>
            <person name="Karasinski D."/>
            <person name="Kautmanova I."/>
            <person name="Kiss B."/>
            <person name="Kocsube S."/>
            <person name="Kotiranta H."/>
            <person name="LaButti K.M."/>
            <person name="Lechner B.E."/>
            <person name="Liimatainen K."/>
            <person name="Lipzen A."/>
            <person name="Lukacs Z."/>
            <person name="Mihaltcheva S."/>
            <person name="Morgado L.N."/>
            <person name="Niskanen T."/>
            <person name="Noordeloos M.E."/>
            <person name="Ohm R.A."/>
            <person name="Ortiz-Santana B."/>
            <person name="Ovrebo C."/>
            <person name="Racz N."/>
            <person name="Riley R."/>
            <person name="Savchenko A."/>
            <person name="Shiryaev A."/>
            <person name="Soop K."/>
            <person name="Spirin V."/>
            <person name="Szebenyi C."/>
            <person name="Tomsovsky M."/>
            <person name="Tulloss R.E."/>
            <person name="Uehling J."/>
            <person name="Grigoriev I.V."/>
            <person name="Vagvolgyi C."/>
            <person name="Papp T."/>
            <person name="Martin F.M."/>
            <person name="Miettinen O."/>
            <person name="Hibbett D.S."/>
            <person name="Nagy L.G."/>
        </authorList>
    </citation>
    <scope>NUCLEOTIDE SEQUENCE [LARGE SCALE GENOMIC DNA]</scope>
    <source>
        <strain evidence="5 6">FP101781</strain>
    </source>
</reference>
<feature type="compositionally biased region" description="Basic and acidic residues" evidence="4">
    <location>
        <begin position="147"/>
        <end position="157"/>
    </location>
</feature>
<evidence type="ECO:0000256" key="2">
    <source>
        <dbReference type="ARBA" id="ARBA00022553"/>
    </source>
</evidence>
<feature type="region of interest" description="Disordered" evidence="4">
    <location>
        <begin position="918"/>
        <end position="944"/>
    </location>
</feature>
<feature type="compositionally biased region" description="Polar residues" evidence="4">
    <location>
        <begin position="749"/>
        <end position="769"/>
    </location>
</feature>
<feature type="compositionally biased region" description="Basic and acidic residues" evidence="4">
    <location>
        <begin position="381"/>
        <end position="400"/>
    </location>
</feature>
<feature type="compositionally biased region" description="Acidic residues" evidence="4">
    <location>
        <begin position="595"/>
        <end position="612"/>
    </location>
</feature>
<feature type="compositionally biased region" description="Basic and acidic residues" evidence="4">
    <location>
        <begin position="776"/>
        <end position="813"/>
    </location>
</feature>
<keyword evidence="3" id="KW-0539">Nucleus</keyword>
<dbReference type="STRING" id="71717.A0A4Y7TE70"/>
<feature type="region of interest" description="Disordered" evidence="4">
    <location>
        <begin position="1"/>
        <end position="51"/>
    </location>
</feature>
<feature type="compositionally biased region" description="Acidic residues" evidence="4">
    <location>
        <begin position="680"/>
        <end position="690"/>
    </location>
</feature>
<keyword evidence="6" id="KW-1185">Reference proteome</keyword>
<dbReference type="GO" id="GO:0006364">
    <property type="term" value="P:rRNA processing"/>
    <property type="evidence" value="ECO:0007669"/>
    <property type="project" value="InterPro"/>
</dbReference>
<dbReference type="PANTHER" id="PTHR14150:SF12">
    <property type="entry name" value="U3 SMALL NUCLEOLAR RNA-ASSOCIATED PROTEIN 14 HOMOLOG A"/>
    <property type="match status" value="1"/>
</dbReference>
<feature type="compositionally biased region" description="Low complexity" evidence="4">
    <location>
        <begin position="697"/>
        <end position="720"/>
    </location>
</feature>
<dbReference type="GO" id="GO:0032040">
    <property type="term" value="C:small-subunit processome"/>
    <property type="evidence" value="ECO:0007669"/>
    <property type="project" value="InterPro"/>
</dbReference>
<sequence length="1036" mass="115705">MAKFSSRGGQGKKPSTQGFKKSLLKSKANAQAGFAKRQSKKDKREREDIQDVYEYVQEKTRRGKVRMDLDKDEAMEFGNLNEIDDSQREALRARLIGENDDDEKIDSEDDEELDSDAAFEESDEERFAEFFPKRVCTFGSRRKKVSNGKERGVRFSDVDLDEDEDEPSASKSKEEGGEELDSEEEGEDDEFIDLLDVLDGKVGIDMPSDDDKVKKPSTRCSKPSSFENDDSHDQGSEESEGEMSEDGESSGEEDEEEDSDDGEENEMHIAASDEEGQGEDALDDLQNFVSNLDTTAPQKRKATDDTDETPRERKRRVIREKTETGAEDEFRIDSSGSKLNLDDLLAPLATQSSSLQTLKKATKILGSSKTKALSAPLPQRAQERLDREAAYEQTKEEVDKWSGTMKKIREAEHLSFPLQAEKPGRVSNMELAAKFKPTTGLESAVDALLKNAKMRDEDIQETEEGMLKANKLSVEEVAARRAELRKMRDLMFRAELKARRANKIKSKTYRKLRRKEKERLAEQIDEEEDSQDEEVQMKRALERAKERATLRHKHTGKWARQMKKGHLDEDQRKEITEMLSKGEKLKQKIQGVGSDESDEDESSDDDDLGPEEAVEKIKQSAFDELRRLREEEEDVPESSGKKGKSVSEMKFMKDAMARHQAESNREVDDFIKELGAQQDGSDDEGDDDAEHDPSSGVVVRRANGRVVYRPGGPPSITIPSTVPPPSDTSSVTLKSTDFPSPPPPESPAHTKSSASSAPVNPWLVQTESGPSLKVSKKNEVVLSKESKSAEKSKNKLKKQELKHDEERARVRDDAELEISTGNVLTLQASSSKKTAKALGKRPAGPNTSLGAADDSDNDSDANSEVDAQERALSAKSKGKGKAGPSAIQQRDLVALAFAGDNVVKEFEETKKREIAEDAPKEVDTTIPGWGSWGGAGMRKKPPKPQYVKKIAGIDPTTRADYNKKHIIISEKKDKKAAKYMVTDLPYPYSSQAQYEKAMERPLGVQWNTRTAFQRATLPRVVKKPGVVITPLEKMVQ</sequence>
<feature type="region of interest" description="Disordered" evidence="4">
    <location>
        <begin position="78"/>
        <end position="125"/>
    </location>
</feature>
<organism evidence="5 6">
    <name type="scientific">Coprinellus micaceus</name>
    <name type="common">Glistening ink-cap mushroom</name>
    <name type="synonym">Coprinus micaceus</name>
    <dbReference type="NCBI Taxonomy" id="71717"/>
    <lineage>
        <taxon>Eukaryota</taxon>
        <taxon>Fungi</taxon>
        <taxon>Dikarya</taxon>
        <taxon>Basidiomycota</taxon>
        <taxon>Agaricomycotina</taxon>
        <taxon>Agaricomycetes</taxon>
        <taxon>Agaricomycetidae</taxon>
        <taxon>Agaricales</taxon>
        <taxon>Agaricineae</taxon>
        <taxon>Psathyrellaceae</taxon>
        <taxon>Coprinellus</taxon>
    </lineage>
</organism>
<dbReference type="EMBL" id="QPFP01000015">
    <property type="protein sequence ID" value="TEB32430.1"/>
    <property type="molecule type" value="Genomic_DNA"/>
</dbReference>
<feature type="compositionally biased region" description="Basic and acidic residues" evidence="4">
    <location>
        <begin position="535"/>
        <end position="549"/>
    </location>
</feature>
<keyword evidence="2" id="KW-0597">Phosphoprotein</keyword>
<evidence type="ECO:0000256" key="1">
    <source>
        <dbReference type="ARBA" id="ARBA00004604"/>
    </source>
</evidence>
<feature type="compositionally biased region" description="Basic and acidic residues" evidence="4">
    <location>
        <begin position="613"/>
        <end position="630"/>
    </location>
</feature>
<dbReference type="InterPro" id="IPR006709">
    <property type="entry name" value="SSU_processome_Utp14"/>
</dbReference>
<feature type="region of interest" description="Disordered" evidence="4">
    <location>
        <begin position="505"/>
        <end position="886"/>
    </location>
</feature>
<feature type="compositionally biased region" description="Basic and acidic residues" evidence="4">
    <location>
        <begin position="85"/>
        <end position="97"/>
    </location>
</feature>
<comment type="subcellular location">
    <subcellularLocation>
        <location evidence="1">Nucleus</location>
        <location evidence="1">Nucleolus</location>
    </subcellularLocation>
</comment>
<feature type="compositionally biased region" description="Basic and acidic residues" evidence="4">
    <location>
        <begin position="319"/>
        <end position="329"/>
    </location>
</feature>
<feature type="compositionally biased region" description="Basic residues" evidence="4">
    <location>
        <begin position="550"/>
        <end position="564"/>
    </location>
</feature>
<evidence type="ECO:0000313" key="5">
    <source>
        <dbReference type="EMBL" id="TEB32430.1"/>
    </source>
</evidence>
<dbReference type="AlphaFoldDB" id="A0A4Y7TE70"/>
<feature type="compositionally biased region" description="Acidic residues" evidence="4">
    <location>
        <begin position="236"/>
        <end position="264"/>
    </location>
</feature>